<evidence type="ECO:0000256" key="1">
    <source>
        <dbReference type="SAM" id="SignalP"/>
    </source>
</evidence>
<sequence>MTFSKITRTLVGSTALAAAFSMPLMAQEAPATSPTPEQPTTEVAPAATAEINSATTEAIENGTAVAVTSDDAVIGKIETVTTLEDGMNRYEIALGDSYDVEGGRVSIQSADQLNAEGQLELEVTEQEFAAAVQQQLGNGAGTGTETQTN</sequence>
<feature type="chain" id="PRO_5046557618" description="PRC-barrel domain-containing protein" evidence="1">
    <location>
        <begin position="27"/>
        <end position="149"/>
    </location>
</feature>
<evidence type="ECO:0008006" key="4">
    <source>
        <dbReference type="Google" id="ProtNLM"/>
    </source>
</evidence>
<keyword evidence="1" id="KW-0732">Signal</keyword>
<proteinExistence type="predicted"/>
<comment type="caution">
    <text evidence="2">The sequence shown here is derived from an EMBL/GenBank/DDBJ whole genome shotgun (WGS) entry which is preliminary data.</text>
</comment>
<gene>
    <name evidence="2" type="ORF">ACFQFQ_02290</name>
</gene>
<reference evidence="3" key="1">
    <citation type="journal article" date="2019" name="Int. J. Syst. Evol. Microbiol.">
        <title>The Global Catalogue of Microorganisms (GCM) 10K type strain sequencing project: providing services to taxonomists for standard genome sequencing and annotation.</title>
        <authorList>
            <consortium name="The Broad Institute Genomics Platform"/>
            <consortium name="The Broad Institute Genome Sequencing Center for Infectious Disease"/>
            <person name="Wu L."/>
            <person name="Ma J."/>
        </authorList>
    </citation>
    <scope>NUCLEOTIDE SEQUENCE [LARGE SCALE GENOMIC DNA]</scope>
    <source>
        <strain evidence="3">CCUG 66188</strain>
    </source>
</reference>
<evidence type="ECO:0000313" key="2">
    <source>
        <dbReference type="EMBL" id="MFC6758593.1"/>
    </source>
</evidence>
<evidence type="ECO:0000313" key="3">
    <source>
        <dbReference type="Proteomes" id="UP001596353"/>
    </source>
</evidence>
<organism evidence="2 3">
    <name type="scientific">Sulfitobacter porphyrae</name>
    <dbReference type="NCBI Taxonomy" id="1246864"/>
    <lineage>
        <taxon>Bacteria</taxon>
        <taxon>Pseudomonadati</taxon>
        <taxon>Pseudomonadota</taxon>
        <taxon>Alphaproteobacteria</taxon>
        <taxon>Rhodobacterales</taxon>
        <taxon>Roseobacteraceae</taxon>
        <taxon>Sulfitobacter</taxon>
    </lineage>
</organism>
<keyword evidence="3" id="KW-1185">Reference proteome</keyword>
<protein>
    <recommendedName>
        <fullName evidence="4">PRC-barrel domain-containing protein</fullName>
    </recommendedName>
</protein>
<accession>A0ABW2AZN6</accession>
<dbReference type="EMBL" id="JBHSWG010000001">
    <property type="protein sequence ID" value="MFC6758593.1"/>
    <property type="molecule type" value="Genomic_DNA"/>
</dbReference>
<name>A0ABW2AZN6_9RHOB</name>
<feature type="signal peptide" evidence="1">
    <location>
        <begin position="1"/>
        <end position="26"/>
    </location>
</feature>
<dbReference type="Proteomes" id="UP001596353">
    <property type="component" value="Unassembled WGS sequence"/>
</dbReference>